<sequence length="426" mass="49276">MLVLPHARKYTAFRTHKELLQWCVAPMGMTGMPGIWLRLMRSLFDKFPFVVVYLDDICVYSKTMDEHVEHVRVVLECVFAVDKVNFLGHTITGDGLQVDSSKVRTIEELAAPTNRKELLSFLGMAGYYRKFIANYAKLIHPISELAKDKVPWEWTDQENKAFMVVKAALQQAPVLQLPDFDQPFMITTDASGYCCGAVLSQLDANEEDRPVAFLSKKLSDTECNWPSHEKELYPIKLALAKWRHYVYGSHFDVFTDNATCQWFLKTPVLTAKLTRWLDFFSSFDFTLHHRPGKTNVVADALSRPPRNIMQASTCAVRECDTTCYDRYRCFNRWSDRVHDIKCLNIRTLELMMNLPSRGEEVDVSNVEVEVPHQLVINHAENFSYSSIKMDDTLKQRFVRAYAKTKGFENEDKFEKKDGLFFVKLKD</sequence>
<dbReference type="SUPFAM" id="SSF56672">
    <property type="entry name" value="DNA/RNA polymerases"/>
    <property type="match status" value="1"/>
</dbReference>
<dbReference type="Gene3D" id="3.10.10.10">
    <property type="entry name" value="HIV Type 1 Reverse Transcriptase, subunit A, domain 1"/>
    <property type="match status" value="1"/>
</dbReference>
<evidence type="ECO:0000313" key="5">
    <source>
        <dbReference type="Proteomes" id="UP000469452"/>
    </source>
</evidence>
<dbReference type="CDD" id="cd01647">
    <property type="entry name" value="RT_LTR"/>
    <property type="match status" value="1"/>
</dbReference>
<comment type="caution">
    <text evidence="4">The sequence shown here is derived from an EMBL/GenBank/DDBJ whole genome shotgun (WGS) entry which is preliminary data.</text>
</comment>
<dbReference type="PANTHER" id="PTHR37984:SF5">
    <property type="entry name" value="PROTEIN NYNRIN-LIKE"/>
    <property type="match status" value="1"/>
</dbReference>
<dbReference type="AlphaFoldDB" id="A0A6A4ZML0"/>
<dbReference type="InterPro" id="IPR050951">
    <property type="entry name" value="Retrovirus_Pol_polyprotein"/>
</dbReference>
<dbReference type="EMBL" id="VJMI01018938">
    <property type="protein sequence ID" value="KAF0708853.1"/>
    <property type="molecule type" value="Genomic_DNA"/>
</dbReference>
<gene>
    <name evidence="4" type="ORF">AaE_013067</name>
</gene>
<evidence type="ECO:0000256" key="1">
    <source>
        <dbReference type="ARBA" id="ARBA00023268"/>
    </source>
</evidence>
<dbReference type="Proteomes" id="UP000469452">
    <property type="component" value="Unassembled WGS sequence"/>
</dbReference>
<dbReference type="Pfam" id="PF17919">
    <property type="entry name" value="RT_RNaseH_2"/>
    <property type="match status" value="1"/>
</dbReference>
<evidence type="ECO:0000259" key="2">
    <source>
        <dbReference type="Pfam" id="PF00078"/>
    </source>
</evidence>
<dbReference type="GO" id="GO:0003824">
    <property type="term" value="F:catalytic activity"/>
    <property type="evidence" value="ECO:0007669"/>
    <property type="project" value="UniProtKB-KW"/>
</dbReference>
<evidence type="ECO:0000259" key="3">
    <source>
        <dbReference type="Pfam" id="PF17919"/>
    </source>
</evidence>
<dbReference type="PANTHER" id="PTHR37984">
    <property type="entry name" value="PROTEIN CBG26694"/>
    <property type="match status" value="1"/>
</dbReference>
<name>A0A6A4ZML0_APHAT</name>
<accession>A0A6A4ZML0</accession>
<proteinExistence type="predicted"/>
<dbReference type="CDD" id="cd09274">
    <property type="entry name" value="RNase_HI_RT_Ty3"/>
    <property type="match status" value="1"/>
</dbReference>
<dbReference type="InterPro" id="IPR041577">
    <property type="entry name" value="RT_RNaseH_2"/>
</dbReference>
<feature type="domain" description="Reverse transcriptase" evidence="2">
    <location>
        <begin position="7"/>
        <end position="77"/>
    </location>
</feature>
<feature type="domain" description="Reverse transcriptase/retrotransposon-derived protein RNase H-like" evidence="3">
    <location>
        <begin position="154"/>
        <end position="253"/>
    </location>
</feature>
<reference evidence="4 5" key="1">
    <citation type="submission" date="2019-06" db="EMBL/GenBank/DDBJ databases">
        <title>Genomics analysis of Aphanomyces spp. identifies a new class of oomycete effector associated with host adaptation.</title>
        <authorList>
            <person name="Gaulin E."/>
        </authorList>
    </citation>
    <scope>NUCLEOTIDE SEQUENCE [LARGE SCALE GENOMIC DNA]</scope>
    <source>
        <strain evidence="4 5">E</strain>
    </source>
</reference>
<dbReference type="Pfam" id="PF00078">
    <property type="entry name" value="RVT_1"/>
    <property type="match status" value="1"/>
</dbReference>
<dbReference type="InterPro" id="IPR043128">
    <property type="entry name" value="Rev_trsase/Diguanyl_cyclase"/>
</dbReference>
<dbReference type="InterPro" id="IPR043502">
    <property type="entry name" value="DNA/RNA_pol_sf"/>
</dbReference>
<dbReference type="VEuPathDB" id="FungiDB:H257_16304"/>
<evidence type="ECO:0000313" key="4">
    <source>
        <dbReference type="EMBL" id="KAF0708853.1"/>
    </source>
</evidence>
<dbReference type="Gene3D" id="3.30.70.270">
    <property type="match status" value="2"/>
</dbReference>
<dbReference type="InterPro" id="IPR000477">
    <property type="entry name" value="RT_dom"/>
</dbReference>
<dbReference type="VEuPathDB" id="FungiDB:H257_17241"/>
<organism evidence="4 5">
    <name type="scientific">Aphanomyces astaci</name>
    <name type="common">Crayfish plague agent</name>
    <dbReference type="NCBI Taxonomy" id="112090"/>
    <lineage>
        <taxon>Eukaryota</taxon>
        <taxon>Sar</taxon>
        <taxon>Stramenopiles</taxon>
        <taxon>Oomycota</taxon>
        <taxon>Saprolegniomycetes</taxon>
        <taxon>Saprolegniales</taxon>
        <taxon>Verrucalvaceae</taxon>
        <taxon>Aphanomyces</taxon>
    </lineage>
</organism>
<evidence type="ECO:0008006" key="6">
    <source>
        <dbReference type="Google" id="ProtNLM"/>
    </source>
</evidence>
<keyword evidence="1" id="KW-0511">Multifunctional enzyme</keyword>
<dbReference type="FunFam" id="3.30.70.270:FF:000020">
    <property type="entry name" value="Transposon Tf2-6 polyprotein-like Protein"/>
    <property type="match status" value="1"/>
</dbReference>
<protein>
    <recommendedName>
        <fullName evidence="6">Reverse transcriptase domain-containing protein</fullName>
    </recommendedName>
</protein>